<feature type="non-terminal residue" evidence="2">
    <location>
        <position position="79"/>
    </location>
</feature>
<dbReference type="EMBL" id="GBEZ01026122">
    <property type="protein sequence ID" value="JAC61045.1"/>
    <property type="molecule type" value="Transcribed_RNA"/>
</dbReference>
<sequence length="79" mass="8692">DQEKPTESDNREEVASEDTASKQSQAEVEKVCSSTTLQSAEQTDVSNVTSRNRNRVASPGESEKRPLPEDNSVGLRQRS</sequence>
<accession>A0A061QRH7</accession>
<feature type="non-terminal residue" evidence="2">
    <location>
        <position position="1"/>
    </location>
</feature>
<organism evidence="2">
    <name type="scientific">Tetraselmis sp. GSL018</name>
    <dbReference type="NCBI Taxonomy" id="582737"/>
    <lineage>
        <taxon>Eukaryota</taxon>
        <taxon>Viridiplantae</taxon>
        <taxon>Chlorophyta</taxon>
        <taxon>core chlorophytes</taxon>
        <taxon>Chlorodendrophyceae</taxon>
        <taxon>Chlorodendrales</taxon>
        <taxon>Chlorodendraceae</taxon>
        <taxon>Tetraselmis</taxon>
    </lineage>
</organism>
<feature type="region of interest" description="Disordered" evidence="1">
    <location>
        <begin position="1"/>
        <end position="79"/>
    </location>
</feature>
<evidence type="ECO:0000313" key="2">
    <source>
        <dbReference type="EMBL" id="JAC61045.1"/>
    </source>
</evidence>
<reference evidence="2" key="1">
    <citation type="submission" date="2014-05" db="EMBL/GenBank/DDBJ databases">
        <title>The transcriptome of the halophilic microalga Tetraselmis sp. GSL018 isolated from the Great Salt Lake, Utah.</title>
        <authorList>
            <person name="Jinkerson R.E."/>
            <person name="D'Adamo S."/>
            <person name="Posewitz M.C."/>
        </authorList>
    </citation>
    <scope>NUCLEOTIDE SEQUENCE</scope>
    <source>
        <strain evidence="2">GSL018</strain>
    </source>
</reference>
<feature type="compositionally biased region" description="Basic and acidic residues" evidence="1">
    <location>
        <begin position="1"/>
        <end position="14"/>
    </location>
</feature>
<proteinExistence type="predicted"/>
<evidence type="ECO:0000256" key="1">
    <source>
        <dbReference type="SAM" id="MobiDB-lite"/>
    </source>
</evidence>
<dbReference type="AlphaFoldDB" id="A0A061QRH7"/>
<protein>
    <submittedName>
        <fullName evidence="2">Uncharacterized protein</fullName>
    </submittedName>
</protein>
<gene>
    <name evidence="2" type="ORF">TSPGSL018_27308</name>
</gene>
<feature type="compositionally biased region" description="Polar residues" evidence="1">
    <location>
        <begin position="21"/>
        <end position="51"/>
    </location>
</feature>
<name>A0A061QRH7_9CHLO</name>